<protein>
    <submittedName>
        <fullName evidence="8">Aromatic ring-hydroxylating dioxygenase subunit alpha</fullName>
        <ecNumber evidence="8">1.14.13.-</ecNumber>
    </submittedName>
</protein>
<feature type="domain" description="Rieske" evidence="7">
    <location>
        <begin position="58"/>
        <end position="181"/>
    </location>
</feature>
<dbReference type="CDD" id="cd03469">
    <property type="entry name" value="Rieske_RO_Alpha_N"/>
    <property type="match status" value="1"/>
</dbReference>
<evidence type="ECO:0000256" key="4">
    <source>
        <dbReference type="ARBA" id="ARBA00023002"/>
    </source>
</evidence>
<sequence>MSRIARLEPHVIAEARRILSDVDHVTDPVATARLLPAEVYTSQAFWQFEKEAVFSREWLCVGHVGEVPEPGDQLPMTIIGEPIVLLRDTAGGIRVMSAVCRHRGHPIFGGLAAERREAEGKSLTCVSSTRMVCPYHNWQFTLDGKLVAAPSMTATVPVKRLRETIRLPQIRHEIFHGLVFINFDDDAAPLAPTLAKMDEELRTFGIPELVPLKPVEFKDQKWNWKIHHDNALEPYHTSYVHRGVHEAAPAKNARFITFDEGDGQVMHPTYLLDENAGLASTDGRRTTQIIPGLGEEQRRRVMFASIPPMLFSILQPTFVQLAFIHPNGPGSMNLRRVNLYPKSAVEEPGFHEAYEKFMERKALAIHQDAVTTAAVQEGLNSRYAPRGPLSWMESNIPQLNTWLLTRYQKALEELDD</sequence>
<proteinExistence type="predicted"/>
<keyword evidence="2" id="KW-0001">2Fe-2S</keyword>
<comment type="caution">
    <text evidence="8">The sequence shown here is derived from an EMBL/GenBank/DDBJ whole genome shotgun (WGS) entry which is preliminary data.</text>
</comment>
<dbReference type="SUPFAM" id="SSF50022">
    <property type="entry name" value="ISP domain"/>
    <property type="match status" value="1"/>
</dbReference>
<dbReference type="PANTHER" id="PTHR43756:SF5">
    <property type="entry name" value="CHOLINE MONOOXYGENASE, CHLOROPLASTIC"/>
    <property type="match status" value="1"/>
</dbReference>
<keyword evidence="4 8" id="KW-0560">Oxidoreductase</keyword>
<dbReference type="EC" id="1.14.13.-" evidence="8"/>
<dbReference type="Gene3D" id="3.90.380.10">
    <property type="entry name" value="Naphthalene 1,2-dioxygenase Alpha Subunit, Chain A, domain 1"/>
    <property type="match status" value="1"/>
</dbReference>
<keyword evidence="8" id="KW-0223">Dioxygenase</keyword>
<evidence type="ECO:0000313" key="8">
    <source>
        <dbReference type="EMBL" id="MFC5750660.1"/>
    </source>
</evidence>
<dbReference type="InterPro" id="IPR015879">
    <property type="entry name" value="Ring_hydroxy_dOase_asu_C_dom"/>
</dbReference>
<evidence type="ECO:0000259" key="7">
    <source>
        <dbReference type="PROSITE" id="PS51296"/>
    </source>
</evidence>
<keyword evidence="5" id="KW-0408">Iron</keyword>
<keyword evidence="6" id="KW-0411">Iron-sulfur</keyword>
<accession>A0ABW1ABK9</accession>
<evidence type="ECO:0000256" key="2">
    <source>
        <dbReference type="ARBA" id="ARBA00022714"/>
    </source>
</evidence>
<evidence type="ECO:0000256" key="3">
    <source>
        <dbReference type="ARBA" id="ARBA00022723"/>
    </source>
</evidence>
<dbReference type="EMBL" id="JBHSON010000056">
    <property type="protein sequence ID" value="MFC5750660.1"/>
    <property type="molecule type" value="Genomic_DNA"/>
</dbReference>
<organism evidence="8 9">
    <name type="scientific">Actinomadura rugatobispora</name>
    <dbReference type="NCBI Taxonomy" id="1994"/>
    <lineage>
        <taxon>Bacteria</taxon>
        <taxon>Bacillati</taxon>
        <taxon>Actinomycetota</taxon>
        <taxon>Actinomycetes</taxon>
        <taxon>Streptosporangiales</taxon>
        <taxon>Thermomonosporaceae</taxon>
        <taxon>Actinomadura</taxon>
    </lineage>
</organism>
<dbReference type="GO" id="GO:0051213">
    <property type="term" value="F:dioxygenase activity"/>
    <property type="evidence" value="ECO:0007669"/>
    <property type="project" value="UniProtKB-KW"/>
</dbReference>
<keyword evidence="3" id="KW-0479">Metal-binding</keyword>
<reference evidence="9" key="1">
    <citation type="journal article" date="2019" name="Int. J. Syst. Evol. Microbiol.">
        <title>The Global Catalogue of Microorganisms (GCM) 10K type strain sequencing project: providing services to taxonomists for standard genome sequencing and annotation.</title>
        <authorList>
            <consortium name="The Broad Institute Genomics Platform"/>
            <consortium name="The Broad Institute Genome Sequencing Center for Infectious Disease"/>
            <person name="Wu L."/>
            <person name="Ma J."/>
        </authorList>
    </citation>
    <scope>NUCLEOTIDE SEQUENCE [LARGE SCALE GENOMIC DNA]</scope>
    <source>
        <strain evidence="9">KCTC 42087</strain>
    </source>
</reference>
<evidence type="ECO:0000313" key="9">
    <source>
        <dbReference type="Proteomes" id="UP001596074"/>
    </source>
</evidence>
<dbReference type="SUPFAM" id="SSF55961">
    <property type="entry name" value="Bet v1-like"/>
    <property type="match status" value="1"/>
</dbReference>
<evidence type="ECO:0000256" key="1">
    <source>
        <dbReference type="ARBA" id="ARBA00001962"/>
    </source>
</evidence>
<name>A0ABW1ABK9_9ACTN</name>
<dbReference type="Pfam" id="PF00355">
    <property type="entry name" value="Rieske"/>
    <property type="match status" value="1"/>
</dbReference>
<dbReference type="RefSeq" id="WP_378286414.1">
    <property type="nucleotide sequence ID" value="NZ_JBHSON010000056.1"/>
</dbReference>
<dbReference type="InterPro" id="IPR001663">
    <property type="entry name" value="Rng_hydr_dOase-A"/>
</dbReference>
<dbReference type="InterPro" id="IPR036922">
    <property type="entry name" value="Rieske_2Fe-2S_sf"/>
</dbReference>
<keyword evidence="9" id="KW-1185">Reference proteome</keyword>
<comment type="cofactor">
    <cofactor evidence="1">
        <name>Fe cation</name>
        <dbReference type="ChEBI" id="CHEBI:24875"/>
    </cofactor>
</comment>
<gene>
    <name evidence="8" type="ORF">ACFPZN_33990</name>
</gene>
<dbReference type="Gene3D" id="2.102.10.10">
    <property type="entry name" value="Rieske [2Fe-2S] iron-sulphur domain"/>
    <property type="match status" value="1"/>
</dbReference>
<dbReference type="PROSITE" id="PS51296">
    <property type="entry name" value="RIESKE"/>
    <property type="match status" value="1"/>
</dbReference>
<dbReference type="Proteomes" id="UP001596074">
    <property type="component" value="Unassembled WGS sequence"/>
</dbReference>
<dbReference type="PRINTS" id="PR00090">
    <property type="entry name" value="RNGDIOXGNASE"/>
</dbReference>
<evidence type="ECO:0000256" key="5">
    <source>
        <dbReference type="ARBA" id="ARBA00023004"/>
    </source>
</evidence>
<evidence type="ECO:0000256" key="6">
    <source>
        <dbReference type="ARBA" id="ARBA00023014"/>
    </source>
</evidence>
<dbReference type="InterPro" id="IPR017941">
    <property type="entry name" value="Rieske_2Fe-2S"/>
</dbReference>
<dbReference type="Pfam" id="PF00848">
    <property type="entry name" value="Ring_hydroxyl_A"/>
    <property type="match status" value="1"/>
</dbReference>
<dbReference type="PANTHER" id="PTHR43756">
    <property type="entry name" value="CHOLINE MONOOXYGENASE, CHLOROPLASTIC"/>
    <property type="match status" value="1"/>
</dbReference>